<dbReference type="Gene3D" id="1.10.540.10">
    <property type="entry name" value="Acyl-CoA dehydrogenase/oxidase, N-terminal domain"/>
    <property type="match status" value="1"/>
</dbReference>
<feature type="domain" description="Acyl-CoA oxidase/dehydrogenase middle" evidence="1">
    <location>
        <begin position="148"/>
        <end position="226"/>
    </location>
</feature>
<dbReference type="Gene3D" id="1.20.140.10">
    <property type="entry name" value="Butyryl-CoA Dehydrogenase, subunit A, domain 3"/>
    <property type="match status" value="1"/>
</dbReference>
<evidence type="ECO:0000313" key="3">
    <source>
        <dbReference type="Proteomes" id="UP001499854"/>
    </source>
</evidence>
<dbReference type="PANTHER" id="PTHR43884">
    <property type="entry name" value="ACYL-COA DEHYDROGENASE"/>
    <property type="match status" value="1"/>
</dbReference>
<accession>A0ABP5EX51</accession>
<comment type="caution">
    <text evidence="2">The sequence shown here is derived from an EMBL/GenBank/DDBJ whole genome shotgun (WGS) entry which is preliminary data.</text>
</comment>
<proteinExistence type="predicted"/>
<evidence type="ECO:0000313" key="2">
    <source>
        <dbReference type="EMBL" id="GAA2008403.1"/>
    </source>
</evidence>
<dbReference type="InterPro" id="IPR037069">
    <property type="entry name" value="AcylCoA_DH/ox_N_sf"/>
</dbReference>
<dbReference type="SUPFAM" id="SSF56645">
    <property type="entry name" value="Acyl-CoA dehydrogenase NM domain-like"/>
    <property type="match status" value="1"/>
</dbReference>
<dbReference type="Gene3D" id="2.40.110.10">
    <property type="entry name" value="Butyryl-CoA Dehydrogenase, subunit A, domain 2"/>
    <property type="match status" value="1"/>
</dbReference>
<dbReference type="InterPro" id="IPR009100">
    <property type="entry name" value="AcylCoA_DH/oxidase_NM_dom_sf"/>
</dbReference>
<gene>
    <name evidence="2" type="ORF">GCM10009838_88370</name>
</gene>
<evidence type="ECO:0000259" key="1">
    <source>
        <dbReference type="Pfam" id="PF02770"/>
    </source>
</evidence>
<keyword evidence="3" id="KW-1185">Reference proteome</keyword>
<sequence>MTMTTTPSVSSRAATLENLLGSLDDPANPVGRDALLTSDEHWELVGEGEERLAAFGIGAELVPTRFGGRFETLDGLGRILRPVFRRDPALGFSTGLLSFIASSMVWLEGTEEQCGLLAGMLLADERVTLVRREESHANDLTREELSVAPEPDGWILNGSKSAIANADRARGLVVMARQEDGEGPGAYSVLLVDRDALPDFCVEELPRYPTVGMRGCWFGGLEFIDCPLPPEALVGEAGKAVQIGLRGSGLVRGLVVATQIASGDTILRTAVRFVAENGEAGERGQASGHETTVLAGAMLDTLIGDCLALAACRAVHLVPEDSLAVAAAAAYVVPKLLTEASDNLTVVLGNAQFMTTGPYGLFQKHLRDLPVTGLGHSGSAGRQATLVTNLPRFAETSWFRSPEPDPALFQPDGALPPLALERLTKVVGDTDPLAAALLGGARMLGAHVPSGGDRRRVATLRTMVDLFVAELDSLRRACAELGGQGRQALVTPQSYALADRYALVCAAAAVLGVWRNQQDEGGDAFLADPRWAIGALTRLGKRLDLDLPATAADYEEWVLEEAFRRYRANQSFDLYGTRLA</sequence>
<dbReference type="Pfam" id="PF02770">
    <property type="entry name" value="Acyl-CoA_dh_M"/>
    <property type="match status" value="1"/>
</dbReference>
<dbReference type="Proteomes" id="UP001499854">
    <property type="component" value="Unassembled WGS sequence"/>
</dbReference>
<dbReference type="InterPro" id="IPR046373">
    <property type="entry name" value="Acyl-CoA_Oxase/DH_mid-dom_sf"/>
</dbReference>
<name>A0ABP5EX51_9ACTN</name>
<dbReference type="InterPro" id="IPR006091">
    <property type="entry name" value="Acyl-CoA_Oxase/DH_mid-dom"/>
</dbReference>
<protein>
    <submittedName>
        <fullName evidence="2">Acyl-CoA dehydrogenase</fullName>
    </submittedName>
</protein>
<dbReference type="PANTHER" id="PTHR43884:SF12">
    <property type="entry name" value="ISOVALERYL-COA DEHYDROGENASE, MITOCHONDRIAL-RELATED"/>
    <property type="match status" value="1"/>
</dbReference>
<organism evidence="2 3">
    <name type="scientific">Catenulispora subtropica</name>
    <dbReference type="NCBI Taxonomy" id="450798"/>
    <lineage>
        <taxon>Bacteria</taxon>
        <taxon>Bacillati</taxon>
        <taxon>Actinomycetota</taxon>
        <taxon>Actinomycetes</taxon>
        <taxon>Catenulisporales</taxon>
        <taxon>Catenulisporaceae</taxon>
        <taxon>Catenulispora</taxon>
    </lineage>
</organism>
<reference evidence="3" key="1">
    <citation type="journal article" date="2019" name="Int. J. Syst. Evol. Microbiol.">
        <title>The Global Catalogue of Microorganisms (GCM) 10K type strain sequencing project: providing services to taxonomists for standard genome sequencing and annotation.</title>
        <authorList>
            <consortium name="The Broad Institute Genomics Platform"/>
            <consortium name="The Broad Institute Genome Sequencing Center for Infectious Disease"/>
            <person name="Wu L."/>
            <person name="Ma J."/>
        </authorList>
    </citation>
    <scope>NUCLEOTIDE SEQUENCE [LARGE SCALE GENOMIC DNA]</scope>
    <source>
        <strain evidence="3">JCM 16013</strain>
    </source>
</reference>
<dbReference type="EMBL" id="BAAAQM010000107">
    <property type="protein sequence ID" value="GAA2008403.1"/>
    <property type="molecule type" value="Genomic_DNA"/>
</dbReference>